<feature type="domain" description="DUF1330" evidence="1">
    <location>
        <begin position="2"/>
        <end position="94"/>
    </location>
</feature>
<dbReference type="PANTHER" id="PTHR41521:SF4">
    <property type="entry name" value="BLR0684 PROTEIN"/>
    <property type="match status" value="1"/>
</dbReference>
<evidence type="ECO:0000313" key="3">
    <source>
        <dbReference type="Proteomes" id="UP000280434"/>
    </source>
</evidence>
<dbReference type="SUPFAM" id="SSF54909">
    <property type="entry name" value="Dimeric alpha+beta barrel"/>
    <property type="match status" value="1"/>
</dbReference>
<dbReference type="Gene3D" id="3.30.70.100">
    <property type="match status" value="1"/>
</dbReference>
<dbReference type="Pfam" id="PF07045">
    <property type="entry name" value="DUF1330"/>
    <property type="match status" value="1"/>
</dbReference>
<dbReference type="InterPro" id="IPR011008">
    <property type="entry name" value="Dimeric_a/b-barrel"/>
</dbReference>
<sequence>MTAYVIFDIDVHDNEGYQEYRRLGAPTVAQYGGRFIVRGGAAANLEGTWEPKRMIVIEFDSAEQARAWHSSPEYQAAKAIRDCTANSVAIVVDGA</sequence>
<comment type="caution">
    <text evidence="2">The sequence shown here is derived from an EMBL/GenBank/DDBJ whole genome shotgun (WGS) entry which is preliminary data.</text>
</comment>
<dbReference type="PANTHER" id="PTHR41521">
    <property type="match status" value="1"/>
</dbReference>
<proteinExistence type="predicted"/>
<name>A0A494X1C5_9BURK</name>
<dbReference type="InterPro" id="IPR010753">
    <property type="entry name" value="DUF1330"/>
</dbReference>
<keyword evidence="3" id="KW-1185">Reference proteome</keyword>
<dbReference type="AlphaFoldDB" id="A0A494X1C5"/>
<organism evidence="2 3">
    <name type="scientific">Trinickia fusca</name>
    <dbReference type="NCBI Taxonomy" id="2419777"/>
    <lineage>
        <taxon>Bacteria</taxon>
        <taxon>Pseudomonadati</taxon>
        <taxon>Pseudomonadota</taxon>
        <taxon>Betaproteobacteria</taxon>
        <taxon>Burkholderiales</taxon>
        <taxon>Burkholderiaceae</taxon>
        <taxon>Trinickia</taxon>
    </lineage>
</organism>
<dbReference type="RefSeq" id="WP_121281788.1">
    <property type="nucleotide sequence ID" value="NZ_RBZV01000021.1"/>
</dbReference>
<gene>
    <name evidence="2" type="ORF">D7S89_26220</name>
</gene>
<dbReference type="EMBL" id="RBZV01000021">
    <property type="protein sequence ID" value="RKP43441.1"/>
    <property type="molecule type" value="Genomic_DNA"/>
</dbReference>
<dbReference type="Proteomes" id="UP000280434">
    <property type="component" value="Unassembled WGS sequence"/>
</dbReference>
<accession>A0A494X1C5</accession>
<evidence type="ECO:0000313" key="2">
    <source>
        <dbReference type="EMBL" id="RKP43441.1"/>
    </source>
</evidence>
<evidence type="ECO:0000259" key="1">
    <source>
        <dbReference type="Pfam" id="PF07045"/>
    </source>
</evidence>
<protein>
    <submittedName>
        <fullName evidence="2">DUF1330 domain-containing protein</fullName>
    </submittedName>
</protein>
<reference evidence="2 3" key="1">
    <citation type="submission" date="2018-10" db="EMBL/GenBank/DDBJ databases">
        <title>Paraburkholderia sp. 7MK8-2, isolated from soil.</title>
        <authorList>
            <person name="Gao Z.-H."/>
            <person name="Qiu L.-H."/>
        </authorList>
    </citation>
    <scope>NUCLEOTIDE SEQUENCE [LARGE SCALE GENOMIC DNA]</scope>
    <source>
        <strain evidence="2 3">7MK8-2</strain>
    </source>
</reference>
<dbReference type="OrthoDB" id="516779at2"/>